<dbReference type="GO" id="GO:0003677">
    <property type="term" value="F:DNA binding"/>
    <property type="evidence" value="ECO:0007669"/>
    <property type="project" value="UniProtKB-KW"/>
</dbReference>
<dbReference type="InterPro" id="IPR020900">
    <property type="entry name" value="Arg_repress_DNA-bd"/>
</dbReference>
<dbReference type="AlphaFoldDB" id="A0A6L5GQB1"/>
<dbReference type="InterPro" id="IPR036388">
    <property type="entry name" value="WH-like_DNA-bd_sf"/>
</dbReference>
<dbReference type="SUPFAM" id="SSF46785">
    <property type="entry name" value="Winged helix' DNA-binding domain"/>
    <property type="match status" value="1"/>
</dbReference>
<dbReference type="UniPathway" id="UPA00068"/>
<evidence type="ECO:0000256" key="2">
    <source>
        <dbReference type="ARBA" id="ARBA00008316"/>
    </source>
</evidence>
<evidence type="ECO:0000313" key="12">
    <source>
        <dbReference type="Proteomes" id="UP000473648"/>
    </source>
</evidence>
<sequence length="152" mass="17224">MKGTRQSEILHIIETHKIETQEELARYLEQEGYRVTQATVSRDIKELGLIKVADKNGGQRYSVMQDMKGIYDERVKNVFRQSVMRVDTAGFIIVLHTLPGMAQAAAMAVDNLNWPEIVGTIAGDDTIFVALRNEKDKESIAEQFRKLMKGLL</sequence>
<dbReference type="Pfam" id="PF01316">
    <property type="entry name" value="Arg_repressor"/>
    <property type="match status" value="1"/>
</dbReference>
<feature type="domain" description="Arginine repressor DNA-binding" evidence="9">
    <location>
        <begin position="2"/>
        <end position="67"/>
    </location>
</feature>
<dbReference type="HAMAP" id="MF_00173">
    <property type="entry name" value="Arg_repressor"/>
    <property type="match status" value="1"/>
</dbReference>
<dbReference type="GO" id="GO:0051259">
    <property type="term" value="P:protein complex oligomerization"/>
    <property type="evidence" value="ECO:0007669"/>
    <property type="project" value="InterPro"/>
</dbReference>
<dbReference type="SUPFAM" id="SSF55252">
    <property type="entry name" value="C-terminal domain of arginine repressor"/>
    <property type="match status" value="1"/>
</dbReference>
<evidence type="ECO:0000259" key="10">
    <source>
        <dbReference type="Pfam" id="PF02863"/>
    </source>
</evidence>
<evidence type="ECO:0000256" key="5">
    <source>
        <dbReference type="ARBA" id="ARBA00023125"/>
    </source>
</evidence>
<dbReference type="GO" id="GO:0006526">
    <property type="term" value="P:L-arginine biosynthetic process"/>
    <property type="evidence" value="ECO:0007669"/>
    <property type="project" value="UniProtKB-UniPathway"/>
</dbReference>
<dbReference type="Proteomes" id="UP000473648">
    <property type="component" value="Unassembled WGS sequence"/>
</dbReference>
<comment type="pathway">
    <text evidence="7">Amino-acid biosynthesis; L-arginine biosynthesis [regulation].</text>
</comment>
<dbReference type="NCBIfam" id="TIGR01529">
    <property type="entry name" value="argR_whole"/>
    <property type="match status" value="1"/>
</dbReference>
<comment type="similarity">
    <text evidence="2 7">Belongs to the ArgR family.</text>
</comment>
<dbReference type="Gene3D" id="3.30.1360.40">
    <property type="match status" value="1"/>
</dbReference>
<evidence type="ECO:0000256" key="4">
    <source>
        <dbReference type="ARBA" id="ARBA00023015"/>
    </source>
</evidence>
<keyword evidence="3 7" id="KW-0963">Cytoplasm</keyword>
<gene>
    <name evidence="7 11" type="primary">argR</name>
    <name evidence="11" type="ORF">FRC53_03000</name>
</gene>
<name>A0A6L5GQB1_9FIRM</name>
<evidence type="ECO:0000256" key="6">
    <source>
        <dbReference type="ARBA" id="ARBA00023163"/>
    </source>
</evidence>
<dbReference type="GO" id="GO:0034618">
    <property type="term" value="F:arginine binding"/>
    <property type="evidence" value="ECO:0007669"/>
    <property type="project" value="InterPro"/>
</dbReference>
<dbReference type="PANTHER" id="PTHR34471:SF1">
    <property type="entry name" value="ARGININE REPRESSOR"/>
    <property type="match status" value="1"/>
</dbReference>
<dbReference type="InterPro" id="IPR036251">
    <property type="entry name" value="Arg_repress_C_sf"/>
</dbReference>
<dbReference type="InterPro" id="IPR020899">
    <property type="entry name" value="Arg_repress_C"/>
</dbReference>
<keyword evidence="6 7" id="KW-0804">Transcription</keyword>
<organism evidence="11 12">
    <name type="scientific">Candidatus Pseudoramibacter fermentans</name>
    <dbReference type="NCBI Taxonomy" id="2594427"/>
    <lineage>
        <taxon>Bacteria</taxon>
        <taxon>Bacillati</taxon>
        <taxon>Bacillota</taxon>
        <taxon>Clostridia</taxon>
        <taxon>Eubacteriales</taxon>
        <taxon>Eubacteriaceae</taxon>
        <taxon>Pseudoramibacter</taxon>
    </lineage>
</organism>
<evidence type="ECO:0000256" key="7">
    <source>
        <dbReference type="HAMAP-Rule" id="MF_00173"/>
    </source>
</evidence>
<keyword evidence="4 7" id="KW-0805">Transcription regulation</keyword>
<dbReference type="InterPro" id="IPR036390">
    <property type="entry name" value="WH_DNA-bd_sf"/>
</dbReference>
<evidence type="ECO:0000313" key="11">
    <source>
        <dbReference type="EMBL" id="MQM72397.1"/>
    </source>
</evidence>
<evidence type="ECO:0000256" key="8">
    <source>
        <dbReference type="NCBIfam" id="TIGR01529"/>
    </source>
</evidence>
<dbReference type="PANTHER" id="PTHR34471">
    <property type="entry name" value="ARGININE REPRESSOR"/>
    <property type="match status" value="1"/>
</dbReference>
<dbReference type="Pfam" id="PF02863">
    <property type="entry name" value="Arg_repressor_C"/>
    <property type="match status" value="1"/>
</dbReference>
<evidence type="ECO:0000259" key="9">
    <source>
        <dbReference type="Pfam" id="PF01316"/>
    </source>
</evidence>
<keyword evidence="12" id="KW-1185">Reference proteome</keyword>
<keyword evidence="5 7" id="KW-0238">DNA-binding</keyword>
<keyword evidence="7" id="KW-0678">Repressor</keyword>
<dbReference type="GO" id="GO:0003700">
    <property type="term" value="F:DNA-binding transcription factor activity"/>
    <property type="evidence" value="ECO:0007669"/>
    <property type="project" value="UniProtKB-UniRule"/>
</dbReference>
<proteinExistence type="inferred from homology"/>
<keyword evidence="7" id="KW-0055">Arginine biosynthesis</keyword>
<evidence type="ECO:0000256" key="3">
    <source>
        <dbReference type="ARBA" id="ARBA00022490"/>
    </source>
</evidence>
<evidence type="ECO:0000256" key="1">
    <source>
        <dbReference type="ARBA" id="ARBA00004496"/>
    </source>
</evidence>
<reference evidence="11" key="1">
    <citation type="journal article" date="2020" name="Appl. Environ. Microbiol.">
        <title>Medium-Chain Fatty Acid Synthesis by 'Candidatus Weimeria bifida' gen. nov., sp. nov., and 'Candidatus Pseudoramibacter fermentans' sp. nov.</title>
        <authorList>
            <person name="Scarborough M.J."/>
            <person name="Myers K.S."/>
            <person name="Donohue T.J."/>
            <person name="Noguera D.R."/>
        </authorList>
    </citation>
    <scope>NUCLEOTIDE SEQUENCE</scope>
    <source>
        <strain evidence="11">EUB1.1</strain>
    </source>
</reference>
<comment type="caution">
    <text evidence="11">The sequence shown here is derived from an EMBL/GenBank/DDBJ whole genome shotgun (WGS) entry which is preliminary data.</text>
</comment>
<feature type="domain" description="Arginine repressor C-terminal" evidence="10">
    <location>
        <begin position="79"/>
        <end position="145"/>
    </location>
</feature>
<accession>A0A6L5GQB1</accession>
<protein>
    <recommendedName>
        <fullName evidence="7 8">Arginine repressor</fullName>
    </recommendedName>
</protein>
<comment type="subcellular location">
    <subcellularLocation>
        <location evidence="1 7">Cytoplasm</location>
    </subcellularLocation>
</comment>
<dbReference type="GO" id="GO:0005737">
    <property type="term" value="C:cytoplasm"/>
    <property type="evidence" value="ECO:0007669"/>
    <property type="project" value="UniProtKB-SubCell"/>
</dbReference>
<dbReference type="Gene3D" id="1.10.10.10">
    <property type="entry name" value="Winged helix-like DNA-binding domain superfamily/Winged helix DNA-binding domain"/>
    <property type="match status" value="1"/>
</dbReference>
<keyword evidence="7" id="KW-0028">Amino-acid biosynthesis</keyword>
<dbReference type="GO" id="GO:1900079">
    <property type="term" value="P:regulation of arginine biosynthetic process"/>
    <property type="evidence" value="ECO:0007669"/>
    <property type="project" value="UniProtKB-UniRule"/>
</dbReference>
<dbReference type="EMBL" id="VOGB01000004">
    <property type="protein sequence ID" value="MQM72397.1"/>
    <property type="molecule type" value="Genomic_DNA"/>
</dbReference>
<comment type="function">
    <text evidence="7">Regulates arginine biosynthesis genes.</text>
</comment>
<dbReference type="PRINTS" id="PR01467">
    <property type="entry name" value="ARGREPRESSOR"/>
</dbReference>
<dbReference type="InterPro" id="IPR001669">
    <property type="entry name" value="Arg_repress"/>
</dbReference>